<evidence type="ECO:0000259" key="9">
    <source>
        <dbReference type="Pfam" id="PF02811"/>
    </source>
</evidence>
<accession>A0ABW4ZT28</accession>
<organism evidence="10 11">
    <name type="scientific">Tumebacillus lipolyticus</name>
    <dbReference type="NCBI Taxonomy" id="1280370"/>
    <lineage>
        <taxon>Bacteria</taxon>
        <taxon>Bacillati</taxon>
        <taxon>Bacillota</taxon>
        <taxon>Bacilli</taxon>
        <taxon>Bacillales</taxon>
        <taxon>Alicyclobacillaceae</taxon>
        <taxon>Tumebacillus</taxon>
    </lineage>
</organism>
<comment type="catalytic activity">
    <reaction evidence="7 8">
        <text>L-histidinol phosphate + H2O = L-histidinol + phosphate</text>
        <dbReference type="Rhea" id="RHEA:14465"/>
        <dbReference type="ChEBI" id="CHEBI:15377"/>
        <dbReference type="ChEBI" id="CHEBI:43474"/>
        <dbReference type="ChEBI" id="CHEBI:57699"/>
        <dbReference type="ChEBI" id="CHEBI:57980"/>
        <dbReference type="EC" id="3.1.3.15"/>
    </reaction>
</comment>
<keyword evidence="11" id="KW-1185">Reference proteome</keyword>
<dbReference type="InterPro" id="IPR010140">
    <property type="entry name" value="Histidinol_P_phosphatase_HisJ"/>
</dbReference>
<keyword evidence="5 8" id="KW-0378">Hydrolase</keyword>
<dbReference type="InterPro" id="IPR004013">
    <property type="entry name" value="PHP_dom"/>
</dbReference>
<keyword evidence="4 8" id="KW-0028">Amino-acid biosynthesis</keyword>
<dbReference type="EC" id="3.1.3.15" evidence="3 8"/>
<evidence type="ECO:0000313" key="10">
    <source>
        <dbReference type="EMBL" id="MFD2168820.1"/>
    </source>
</evidence>
<protein>
    <recommendedName>
        <fullName evidence="3 8">Histidinol-phosphatase</fullName>
        <shortName evidence="8">HolPase</shortName>
        <ecNumber evidence="3 8">3.1.3.15</ecNumber>
    </recommendedName>
</protein>
<dbReference type="PANTHER" id="PTHR21039">
    <property type="entry name" value="HISTIDINOL PHOSPHATASE-RELATED"/>
    <property type="match status" value="1"/>
</dbReference>
<name>A0ABW4ZT28_9BACL</name>
<feature type="domain" description="PHP" evidence="9">
    <location>
        <begin position="4"/>
        <end position="199"/>
    </location>
</feature>
<evidence type="ECO:0000256" key="1">
    <source>
        <dbReference type="ARBA" id="ARBA00004970"/>
    </source>
</evidence>
<comment type="pathway">
    <text evidence="1 8">Amino-acid biosynthesis; L-histidine biosynthesis; L-histidine from 5-phospho-alpha-D-ribose 1-diphosphate: step 8/9.</text>
</comment>
<dbReference type="NCBIfam" id="NF005596">
    <property type="entry name" value="PRK07328.1"/>
    <property type="match status" value="1"/>
</dbReference>
<dbReference type="CDD" id="cd12110">
    <property type="entry name" value="PHP_HisPPase_Hisj_like"/>
    <property type="match status" value="1"/>
</dbReference>
<evidence type="ECO:0000256" key="2">
    <source>
        <dbReference type="ARBA" id="ARBA00009152"/>
    </source>
</evidence>
<keyword evidence="6 8" id="KW-0368">Histidine biosynthesis</keyword>
<dbReference type="NCBIfam" id="TIGR01856">
    <property type="entry name" value="hisJ_fam"/>
    <property type="match status" value="1"/>
</dbReference>
<evidence type="ECO:0000256" key="6">
    <source>
        <dbReference type="ARBA" id="ARBA00023102"/>
    </source>
</evidence>
<dbReference type="Proteomes" id="UP001597343">
    <property type="component" value="Unassembled WGS sequence"/>
</dbReference>
<sequence>MRTDYHVHTERGPYTVEWLERFIETARMRGVEELGISEHGYRFKQTQALFDNEWTSKKRTEDLDEYMQMVMDARKAGHKVKFGIELDYVPGRDEDMRHFLASYPFDYVIGSVHWLGDFGFDLLEYRTRWEERIVSEIYEEYFQILINLADSRLFQIVGHPDVIKVFGHEPDDREFLLSWYARLAAHFKKNDQCIEVSTAGLRKPVQKMYPAPDFLRACFQAQVPIALSSDAHRPEDVGADYDTAIAYIREAGYTNICTFENRVRTLVALT</sequence>
<proteinExistence type="inferred from homology"/>
<comment type="caution">
    <text evidence="10">The sequence shown here is derived from an EMBL/GenBank/DDBJ whole genome shotgun (WGS) entry which is preliminary data.</text>
</comment>
<evidence type="ECO:0000256" key="7">
    <source>
        <dbReference type="ARBA" id="ARBA00049158"/>
    </source>
</evidence>
<evidence type="ECO:0000256" key="8">
    <source>
        <dbReference type="RuleBase" id="RU366003"/>
    </source>
</evidence>
<dbReference type="Gene3D" id="3.20.20.140">
    <property type="entry name" value="Metal-dependent hydrolases"/>
    <property type="match status" value="1"/>
</dbReference>
<dbReference type="SUPFAM" id="SSF89550">
    <property type="entry name" value="PHP domain-like"/>
    <property type="match status" value="1"/>
</dbReference>
<gene>
    <name evidence="10" type="ORF">ACFSOY_02150</name>
</gene>
<dbReference type="Pfam" id="PF02811">
    <property type="entry name" value="PHP"/>
    <property type="match status" value="1"/>
</dbReference>
<evidence type="ECO:0000256" key="4">
    <source>
        <dbReference type="ARBA" id="ARBA00022605"/>
    </source>
</evidence>
<dbReference type="EMBL" id="JBHUIO010000002">
    <property type="protein sequence ID" value="MFD2168820.1"/>
    <property type="molecule type" value="Genomic_DNA"/>
</dbReference>
<dbReference type="PANTHER" id="PTHR21039:SF0">
    <property type="entry name" value="HISTIDINOL-PHOSPHATASE"/>
    <property type="match status" value="1"/>
</dbReference>
<dbReference type="InterPro" id="IPR016195">
    <property type="entry name" value="Pol/histidinol_Pase-like"/>
</dbReference>
<evidence type="ECO:0000313" key="11">
    <source>
        <dbReference type="Proteomes" id="UP001597343"/>
    </source>
</evidence>
<dbReference type="RefSeq" id="WP_386043879.1">
    <property type="nucleotide sequence ID" value="NZ_JBHUIO010000002.1"/>
</dbReference>
<evidence type="ECO:0000256" key="5">
    <source>
        <dbReference type="ARBA" id="ARBA00022801"/>
    </source>
</evidence>
<comment type="similarity">
    <text evidence="2 8">Belongs to the PHP hydrolase family. HisK subfamily.</text>
</comment>
<evidence type="ECO:0000256" key="3">
    <source>
        <dbReference type="ARBA" id="ARBA00013085"/>
    </source>
</evidence>
<reference evidence="11" key="1">
    <citation type="journal article" date="2019" name="Int. J. Syst. Evol. Microbiol.">
        <title>The Global Catalogue of Microorganisms (GCM) 10K type strain sequencing project: providing services to taxonomists for standard genome sequencing and annotation.</title>
        <authorList>
            <consortium name="The Broad Institute Genomics Platform"/>
            <consortium name="The Broad Institute Genome Sequencing Center for Infectious Disease"/>
            <person name="Wu L."/>
            <person name="Ma J."/>
        </authorList>
    </citation>
    <scope>NUCLEOTIDE SEQUENCE [LARGE SCALE GENOMIC DNA]</scope>
    <source>
        <strain evidence="11">CGMCC 1.13574</strain>
    </source>
</reference>